<dbReference type="Proteomes" id="UP000002770">
    <property type="component" value="Unassembled WGS sequence"/>
</dbReference>
<dbReference type="STRING" id="658187.LDG_5126"/>
<evidence type="ECO:0000313" key="1">
    <source>
        <dbReference type="EMBL" id="EHL32887.1"/>
    </source>
</evidence>
<dbReference type="HOGENOM" id="CLU_3201481_0_0_6"/>
<dbReference type="AlphaFoldDB" id="G9EIW9"/>
<gene>
    <name evidence="1" type="ORF">LDG_5126</name>
</gene>
<protein>
    <submittedName>
        <fullName evidence="1">Uncharacterized protein</fullName>
    </submittedName>
</protein>
<dbReference type="EMBL" id="JH413793">
    <property type="protein sequence ID" value="EHL32887.1"/>
    <property type="molecule type" value="Genomic_DNA"/>
</dbReference>
<sequence length="45" mass="5542">MWLEELNSEIKILDMFVNFIMFIHLKNIEQKCMKFINKICNVMFT</sequence>
<keyword evidence="2" id="KW-1185">Reference proteome</keyword>
<name>G9EIW9_9GAMM</name>
<proteinExistence type="predicted"/>
<organism evidence="1 2">
    <name type="scientific">Legionella drancourtii LLAP12</name>
    <dbReference type="NCBI Taxonomy" id="658187"/>
    <lineage>
        <taxon>Bacteria</taxon>
        <taxon>Pseudomonadati</taxon>
        <taxon>Pseudomonadota</taxon>
        <taxon>Gammaproteobacteria</taxon>
        <taxon>Legionellales</taxon>
        <taxon>Legionellaceae</taxon>
        <taxon>Legionella</taxon>
    </lineage>
</organism>
<reference evidence="1 2" key="1">
    <citation type="journal article" date="2011" name="BMC Genomics">
        <title>Insight into cross-talk between intra-amoebal pathogens.</title>
        <authorList>
            <person name="Gimenez G."/>
            <person name="Bertelli C."/>
            <person name="Moliner C."/>
            <person name="Robert C."/>
            <person name="Raoult D."/>
            <person name="Fournier P.E."/>
            <person name="Greub G."/>
        </authorList>
    </citation>
    <scope>NUCLEOTIDE SEQUENCE [LARGE SCALE GENOMIC DNA]</scope>
    <source>
        <strain evidence="1 2">LLAP12</strain>
    </source>
</reference>
<dbReference type="InParanoid" id="G9EIW9"/>
<evidence type="ECO:0000313" key="2">
    <source>
        <dbReference type="Proteomes" id="UP000002770"/>
    </source>
</evidence>
<accession>G9EIW9</accession>